<name>A0ABU5CBM8_9BACI</name>
<evidence type="ECO:0000256" key="1">
    <source>
        <dbReference type="SAM" id="Phobius"/>
    </source>
</evidence>
<accession>A0ABU5CBM8</accession>
<organism evidence="2 3">
    <name type="scientific">Tigheibacillus halophilus</name>
    <dbReference type="NCBI Taxonomy" id="361280"/>
    <lineage>
        <taxon>Bacteria</taxon>
        <taxon>Bacillati</taxon>
        <taxon>Bacillota</taxon>
        <taxon>Bacilli</taxon>
        <taxon>Bacillales</taxon>
        <taxon>Bacillaceae</taxon>
        <taxon>Tigheibacillus</taxon>
    </lineage>
</organism>
<protein>
    <submittedName>
        <fullName evidence="2">Flagellar basal body rod protein</fullName>
    </submittedName>
</protein>
<dbReference type="EMBL" id="JAWDIP010000004">
    <property type="protein sequence ID" value="MDY0395979.1"/>
    <property type="molecule type" value="Genomic_DNA"/>
</dbReference>
<keyword evidence="2" id="KW-0282">Flagellum</keyword>
<sequence>MKKFLFFVGALTAGLVLLFNIGPMILLVAGVGLLYIVFKQFMKSESTAGKIGWFIVGLVVLSVTLANVYAVVGFVAAYVLYVLIKKWKKTDNIIDADPKDTDPFNQFEQQWSQMNHY</sequence>
<keyword evidence="3" id="KW-1185">Reference proteome</keyword>
<feature type="transmembrane region" description="Helical" evidence="1">
    <location>
        <begin position="51"/>
        <end position="84"/>
    </location>
</feature>
<comment type="caution">
    <text evidence="2">The sequence shown here is derived from an EMBL/GenBank/DDBJ whole genome shotgun (WGS) entry which is preliminary data.</text>
</comment>
<keyword evidence="2" id="KW-0966">Cell projection</keyword>
<evidence type="ECO:0000313" key="2">
    <source>
        <dbReference type="EMBL" id="MDY0395979.1"/>
    </source>
</evidence>
<keyword evidence="2" id="KW-0969">Cilium</keyword>
<dbReference type="Proteomes" id="UP001281447">
    <property type="component" value="Unassembled WGS sequence"/>
</dbReference>
<proteinExistence type="predicted"/>
<keyword evidence="1" id="KW-1133">Transmembrane helix</keyword>
<dbReference type="RefSeq" id="WP_390352395.1">
    <property type="nucleotide sequence ID" value="NZ_JBHUIZ010000003.1"/>
</dbReference>
<keyword evidence="1" id="KW-0812">Transmembrane</keyword>
<keyword evidence="1" id="KW-0472">Membrane</keyword>
<gene>
    <name evidence="2" type="ORF">RWE15_18365</name>
</gene>
<reference evidence="2 3" key="1">
    <citation type="submission" date="2023-10" db="EMBL/GenBank/DDBJ databases">
        <title>Virgibacillus halophilus 5B73C genome.</title>
        <authorList>
            <person name="Miliotis G."/>
            <person name="Sengupta P."/>
            <person name="Hameed A."/>
            <person name="Chuvochina M."/>
            <person name="Mcdonagh F."/>
            <person name="Simpson A.C."/>
            <person name="Singh N.K."/>
            <person name="Rekha P.D."/>
            <person name="Raman K."/>
            <person name="Hugenholtz P."/>
            <person name="Venkateswaran K."/>
        </authorList>
    </citation>
    <scope>NUCLEOTIDE SEQUENCE [LARGE SCALE GENOMIC DNA]</scope>
    <source>
        <strain evidence="2 3">5B73C</strain>
    </source>
</reference>
<evidence type="ECO:0000313" key="3">
    <source>
        <dbReference type="Proteomes" id="UP001281447"/>
    </source>
</evidence>